<comment type="caution">
    <text evidence="2">The sequence shown here is derived from an EMBL/GenBank/DDBJ whole genome shotgun (WGS) entry which is preliminary data.</text>
</comment>
<dbReference type="EMBL" id="LFJN01000002">
    <property type="protein sequence ID" value="KPI45333.1"/>
    <property type="molecule type" value="Genomic_DNA"/>
</dbReference>
<organism evidence="2 3">
    <name type="scientific">Cyphellophora attinorum</name>
    <dbReference type="NCBI Taxonomy" id="1664694"/>
    <lineage>
        <taxon>Eukaryota</taxon>
        <taxon>Fungi</taxon>
        <taxon>Dikarya</taxon>
        <taxon>Ascomycota</taxon>
        <taxon>Pezizomycotina</taxon>
        <taxon>Eurotiomycetes</taxon>
        <taxon>Chaetothyriomycetidae</taxon>
        <taxon>Chaetothyriales</taxon>
        <taxon>Cyphellophoraceae</taxon>
        <taxon>Cyphellophora</taxon>
    </lineage>
</organism>
<dbReference type="GeneID" id="28734450"/>
<keyword evidence="3" id="KW-1185">Reference proteome</keyword>
<evidence type="ECO:0000313" key="2">
    <source>
        <dbReference type="EMBL" id="KPI45333.1"/>
    </source>
</evidence>
<proteinExistence type="predicted"/>
<dbReference type="VEuPathDB" id="FungiDB:AB675_2587"/>
<feature type="compositionally biased region" description="Polar residues" evidence="1">
    <location>
        <begin position="46"/>
        <end position="66"/>
    </location>
</feature>
<name>A0A0N1HHB9_9EURO</name>
<feature type="region of interest" description="Disordered" evidence="1">
    <location>
        <begin position="1"/>
        <end position="89"/>
    </location>
</feature>
<evidence type="ECO:0000313" key="3">
    <source>
        <dbReference type="Proteomes" id="UP000038010"/>
    </source>
</evidence>
<feature type="compositionally biased region" description="Polar residues" evidence="1">
    <location>
        <begin position="26"/>
        <end position="36"/>
    </location>
</feature>
<accession>A0A0N1HHB9</accession>
<dbReference type="AlphaFoldDB" id="A0A0N1HHB9"/>
<feature type="compositionally biased region" description="Low complexity" evidence="1">
    <location>
        <begin position="68"/>
        <end position="79"/>
    </location>
</feature>
<gene>
    <name evidence="2" type="ORF">AB675_2587</name>
</gene>
<dbReference type="Proteomes" id="UP000038010">
    <property type="component" value="Unassembled WGS sequence"/>
</dbReference>
<evidence type="ECO:0000256" key="1">
    <source>
        <dbReference type="SAM" id="MobiDB-lite"/>
    </source>
</evidence>
<sequence length="194" mass="21845">MSRHRAPSHPTAYRNSHPIVVPGLSRYSSPANSPTAANHPAYRNKYNYSTTTSGSARPRHSNTYYQDSGYKSSSYPSASKKPEKGLSYTSTRDISGWLGGAALTAGAAYLLRGSNGAVYGGSRDAKRSRDRDAKYYYEDKYDSRGRDRDRDRGRYHDDVGRSRGRAKSERRPDGGRDRERSRDRGRGGGRYYYY</sequence>
<protein>
    <submittedName>
        <fullName evidence="2">Uncharacterized protein</fullName>
    </submittedName>
</protein>
<reference evidence="2 3" key="1">
    <citation type="submission" date="2015-06" db="EMBL/GenBank/DDBJ databases">
        <title>Draft genome of the ant-associated black yeast Phialophora attae CBS 131958.</title>
        <authorList>
            <person name="Moreno L.F."/>
            <person name="Stielow B.J."/>
            <person name="de Hoog S."/>
            <person name="Vicente V.A."/>
            <person name="Weiss V.A."/>
            <person name="de Vries M."/>
            <person name="Cruz L.M."/>
            <person name="Souza E.M."/>
        </authorList>
    </citation>
    <scope>NUCLEOTIDE SEQUENCE [LARGE SCALE GENOMIC DNA]</scope>
    <source>
        <strain evidence="2 3">CBS 131958</strain>
    </source>
</reference>
<feature type="region of interest" description="Disordered" evidence="1">
    <location>
        <begin position="116"/>
        <end position="194"/>
    </location>
</feature>
<dbReference type="RefSeq" id="XP_018005296.1">
    <property type="nucleotide sequence ID" value="XM_018142570.1"/>
</dbReference>
<feature type="compositionally biased region" description="Basic and acidic residues" evidence="1">
    <location>
        <begin position="123"/>
        <end position="186"/>
    </location>
</feature>